<dbReference type="InterPro" id="IPR038207">
    <property type="entry name" value="DIX_dom_sf"/>
</dbReference>
<dbReference type="SUPFAM" id="SSF46565">
    <property type="entry name" value="Chaperone J-domain"/>
    <property type="match status" value="1"/>
</dbReference>
<dbReference type="InterPro" id="IPR036869">
    <property type="entry name" value="J_dom_sf"/>
</dbReference>
<evidence type="ECO:0008006" key="3">
    <source>
        <dbReference type="Google" id="ProtNLM"/>
    </source>
</evidence>
<dbReference type="KEGG" id="pfh:PFHG_03455"/>
<dbReference type="OMA" id="FLPFKIC"/>
<dbReference type="GO" id="GO:0030276">
    <property type="term" value="F:clathrin binding"/>
    <property type="evidence" value="ECO:0007669"/>
    <property type="project" value="TreeGrafter"/>
</dbReference>
<reference evidence="2" key="2">
    <citation type="submission" date="2006-03" db="EMBL/GenBank/DDBJ databases">
        <title>The genome sequence of the Plasmodium falciparum HB3.</title>
        <authorList>
            <consortium name="The Broad Institute Genome Sequencing Platform"/>
            <person name="Birren B."/>
            <person name="Lander E."/>
            <person name="Galagan J."/>
            <person name="Nusbaum C."/>
            <person name="Devon K."/>
            <person name="Henn M."/>
            <person name="Jaffe D."/>
            <person name="Butler J."/>
            <person name="Alvarez P."/>
            <person name="Gnerre S."/>
            <person name="Grabherr M."/>
            <person name="Kleber M."/>
            <person name="Mauceli E."/>
            <person name="Brockman W."/>
            <person name="MacCallum I.A."/>
            <person name="Rounsley S."/>
            <person name="Young S."/>
            <person name="LaButti K."/>
            <person name="Pushparaj V."/>
            <person name="DeCaprio D."/>
            <person name="Crawford M."/>
            <person name="Koehrsen M."/>
            <person name="Engels R."/>
            <person name="Montgomery P."/>
            <person name="Pearson M."/>
            <person name="Howarth C."/>
            <person name="Larson L."/>
            <person name="Luoma S."/>
            <person name="White J."/>
            <person name="Kodira C."/>
            <person name="Zeng Q."/>
            <person name="Oleary S."/>
            <person name="Yandava C."/>
            <person name="Alvarado L."/>
            <person name="Wirth D."/>
            <person name="Volkman S."/>
            <person name="Hartl D."/>
        </authorList>
    </citation>
    <scope>NUCLEOTIDE SEQUENCE [LARGE SCALE GENOMIC DNA]</scope>
</reference>
<dbReference type="Gene3D" id="1.10.287.110">
    <property type="entry name" value="DnaJ domain"/>
    <property type="match status" value="1"/>
</dbReference>
<protein>
    <recommendedName>
        <fullName evidence="3">DIX domain-containing protein</fullName>
    </recommendedName>
</protein>
<dbReference type="Gene3D" id="2.40.240.130">
    <property type="match status" value="1"/>
</dbReference>
<organism evidence="1 2">
    <name type="scientific">Plasmodium falciparum (isolate HB3)</name>
    <dbReference type="NCBI Taxonomy" id="137071"/>
    <lineage>
        <taxon>Eukaryota</taxon>
        <taxon>Sar</taxon>
        <taxon>Alveolata</taxon>
        <taxon>Apicomplexa</taxon>
        <taxon>Aconoidasida</taxon>
        <taxon>Haemosporida</taxon>
        <taxon>Plasmodiidae</taxon>
        <taxon>Plasmodium</taxon>
        <taxon>Plasmodium (Laverania)</taxon>
    </lineage>
</organism>
<dbReference type="OrthoDB" id="1717591at2759"/>
<reference evidence="1 2" key="1">
    <citation type="submission" date="2006-03" db="EMBL/GenBank/DDBJ databases">
        <title>Annotation of Plasmodium falciparum HB3.</title>
        <authorList>
            <consortium name="The Broad Institute Genome Sequencing Platform"/>
            <person name="Volkman S.K."/>
            <person name="Neafsey D.E."/>
            <person name="Dash A.P."/>
            <person name="Chitnis C.E."/>
            <person name="Hartl D.L."/>
            <person name="Young S.K."/>
            <person name="Zeng Q."/>
            <person name="Koehrsen M."/>
            <person name="Alvarado L."/>
            <person name="Berlin A."/>
            <person name="Borenstein D."/>
            <person name="Chapman S.B."/>
            <person name="Chen Z."/>
            <person name="Engels R."/>
            <person name="Freedman E."/>
            <person name="Gellesch M."/>
            <person name="Goldberg J."/>
            <person name="Griggs A."/>
            <person name="Gujja S."/>
            <person name="Heilman E.R."/>
            <person name="Heiman D.I."/>
            <person name="Howarth C."/>
            <person name="Jen D."/>
            <person name="Larson L."/>
            <person name="Mehta T."/>
            <person name="Neiman D."/>
            <person name="Park D."/>
            <person name="Pearson M."/>
            <person name="Roberts A."/>
            <person name="Saif S."/>
            <person name="Shea T."/>
            <person name="Shenoy N."/>
            <person name="Sisk P."/>
            <person name="Stolte C."/>
            <person name="Sykes S."/>
            <person name="Walk T."/>
            <person name="White J."/>
            <person name="Yandava C."/>
            <person name="Haas B."/>
            <person name="Henn M.R."/>
            <person name="Nusbaum C."/>
            <person name="Birren B."/>
        </authorList>
    </citation>
    <scope>NUCLEOTIDE SEQUENCE [LARGE SCALE GENOMIC DNA]</scope>
    <source>
        <strain evidence="1">HB3</strain>
    </source>
</reference>
<dbReference type="EMBL" id="CH672018">
    <property type="protein sequence ID" value="KOB61720.1"/>
    <property type="molecule type" value="Genomic_DNA"/>
</dbReference>
<dbReference type="GO" id="GO:0072318">
    <property type="term" value="P:clathrin coat disassembly"/>
    <property type="evidence" value="ECO:0007669"/>
    <property type="project" value="TreeGrafter"/>
</dbReference>
<gene>
    <name evidence="1" type="ORF">PFHG_03455</name>
</gene>
<proteinExistence type="predicted"/>
<dbReference type="GO" id="GO:0005737">
    <property type="term" value="C:cytoplasm"/>
    <property type="evidence" value="ECO:0007669"/>
    <property type="project" value="TreeGrafter"/>
</dbReference>
<evidence type="ECO:0000313" key="2">
    <source>
        <dbReference type="Proteomes" id="UP000054289"/>
    </source>
</evidence>
<evidence type="ECO:0000313" key="1">
    <source>
        <dbReference type="EMBL" id="KOB61720.1"/>
    </source>
</evidence>
<dbReference type="PANTHER" id="PTHR23172:SF19">
    <property type="entry name" value="J DOMAIN-CONTAINING PROTEIN"/>
    <property type="match status" value="1"/>
</dbReference>
<name>A0A0L7KF67_PLAFX</name>
<dbReference type="Proteomes" id="UP000054289">
    <property type="component" value="Unassembled WGS sequence"/>
</dbReference>
<dbReference type="GO" id="GO:0031982">
    <property type="term" value="C:vesicle"/>
    <property type="evidence" value="ECO:0007669"/>
    <property type="project" value="TreeGrafter"/>
</dbReference>
<dbReference type="AlphaFoldDB" id="A0A0L7KF67"/>
<dbReference type="PANTHER" id="PTHR23172">
    <property type="entry name" value="AUXILIN/CYCLIN G-ASSOCIATED KINASE-RELATED"/>
    <property type="match status" value="1"/>
</dbReference>
<accession>A0A0L7KF67</accession>
<sequence>MTSTRKEKIIYIIVVDMDIFSLASNLQQIAIGGVNYVNNKLLKKSLNYETNYITYIVIGENEKTPYDINMFFLPFELSTKLRFKDFKKYFPFKGNIIFRFKIALCDMINVINEGIINNSPLLLREKNIHHNIPHNNNIISDENEIKNILKQDNFNYVWIDITNDEAFIPTFNGSVIVKVLFVNHENYKEYNNIYFKNYNYSHKTYHINESHLCSYIPLKYENKIKKNSSTDDNIYNDDILIHNKRNHCETIKRSYDHDNLVNFSYTNSSDEFQRVNSDEHCKKGSDKNLNLQQNDLHKSNNYYQNGVYTYNKYASNEHINISNNVNNNNNNNNNNNKLYDEQNTKQEDNSKEYNYQYNYNNSNIYNYHDSHQVLERRSNSDNLNTLHEENKIINNSQSNYIPSIHISSLNCNEIDPHNKYISTKGAIHNSRSNLLTNQTKNIQNDFNNKTQMFKENENITNKINNRLQELKEYRDHEQAKFKEKVVINNQIKKQINKWCKNSDNTYKDIKVLLTTLNEVLWKNAQWKNVYMADLISNPNVVKSAYKNAILLCHPDKNRNTTTEQELRAEMIFQALNNSYKDKRNL</sequence>
<dbReference type="FunFam" id="1.10.287.110:FF:000121">
    <property type="entry name" value="Homeobox-containing protein"/>
    <property type="match status" value="1"/>
</dbReference>
<dbReference type="GO" id="GO:0072583">
    <property type="term" value="P:clathrin-dependent endocytosis"/>
    <property type="evidence" value="ECO:0007669"/>
    <property type="project" value="TreeGrafter"/>
</dbReference>